<dbReference type="InterPro" id="IPR051944">
    <property type="entry name" value="BEACH_domain_protein"/>
</dbReference>
<dbReference type="Pfam" id="PF14844">
    <property type="entry name" value="PH_BEACH"/>
    <property type="match status" value="1"/>
</dbReference>
<evidence type="ECO:0000259" key="8">
    <source>
        <dbReference type="PROSITE" id="PS51783"/>
    </source>
</evidence>
<accession>A0A1Y2FH77</accession>
<dbReference type="InterPro" id="IPR011993">
    <property type="entry name" value="PH-like_dom_sf"/>
</dbReference>
<protein>
    <recommendedName>
        <fullName evidence="4">Beige protein homolog 1</fullName>
    </recommendedName>
</protein>
<dbReference type="Gene3D" id="2.130.10.10">
    <property type="entry name" value="YVTN repeat-like/Quinoprotein amine dehydrogenase"/>
    <property type="match status" value="1"/>
</dbReference>
<dbReference type="SUPFAM" id="SSF50978">
    <property type="entry name" value="WD40 repeat-like"/>
    <property type="match status" value="1"/>
</dbReference>
<dbReference type="OMA" id="AMVWDTN"/>
<gene>
    <name evidence="9" type="ORF">BCR37DRAFT_346699</name>
</gene>
<dbReference type="OrthoDB" id="26681at2759"/>
<comment type="caution">
    <text evidence="9">The sequence shown here is derived from an EMBL/GenBank/DDBJ whole genome shotgun (WGS) entry which is preliminary data.</text>
</comment>
<dbReference type="FunFam" id="1.10.1540.10:FF:000001">
    <property type="entry name" value="neurobeachin isoform X1"/>
    <property type="match status" value="1"/>
</dbReference>
<feature type="domain" description="BEACH-type PH" evidence="8">
    <location>
        <begin position="230"/>
        <end position="361"/>
    </location>
</feature>
<dbReference type="STRING" id="56484.A0A1Y2FH77"/>
<dbReference type="PROSITE" id="PS00678">
    <property type="entry name" value="WD_REPEATS_1"/>
    <property type="match status" value="1"/>
</dbReference>
<evidence type="ECO:0000313" key="9">
    <source>
        <dbReference type="EMBL" id="ORY83308.1"/>
    </source>
</evidence>
<dbReference type="PANTHER" id="PTHR46108:SF4">
    <property type="entry name" value="BLUE CHEESE"/>
    <property type="match status" value="1"/>
</dbReference>
<dbReference type="InterPro" id="IPR036372">
    <property type="entry name" value="BEACH_dom_sf"/>
</dbReference>
<dbReference type="RefSeq" id="XP_040725889.1">
    <property type="nucleotide sequence ID" value="XM_040867714.1"/>
</dbReference>
<evidence type="ECO:0000256" key="1">
    <source>
        <dbReference type="ARBA" id="ARBA00022574"/>
    </source>
</evidence>
<dbReference type="InterPro" id="IPR001680">
    <property type="entry name" value="WD40_rpt"/>
</dbReference>
<evidence type="ECO:0000256" key="3">
    <source>
        <dbReference type="ARBA" id="ARBA00054699"/>
    </source>
</evidence>
<dbReference type="PROSITE" id="PS50294">
    <property type="entry name" value="WD_REPEATS_REGION"/>
    <property type="match status" value="1"/>
</dbReference>
<dbReference type="EMBL" id="MCFI01000008">
    <property type="protein sequence ID" value="ORY83308.1"/>
    <property type="molecule type" value="Genomic_DNA"/>
</dbReference>
<dbReference type="CDD" id="cd06071">
    <property type="entry name" value="Beach"/>
    <property type="match status" value="1"/>
</dbReference>
<evidence type="ECO:0000313" key="10">
    <source>
        <dbReference type="Proteomes" id="UP000193685"/>
    </source>
</evidence>
<dbReference type="InterPro" id="IPR015943">
    <property type="entry name" value="WD40/YVTN_repeat-like_dom_sf"/>
</dbReference>
<dbReference type="SUPFAM" id="SSF81837">
    <property type="entry name" value="BEACH domain"/>
    <property type="match status" value="1"/>
</dbReference>
<dbReference type="Gene3D" id="2.30.29.30">
    <property type="entry name" value="Pleckstrin-homology domain (PH domain)/Phosphotyrosine-binding domain (PTB)"/>
    <property type="match status" value="1"/>
</dbReference>
<dbReference type="AlphaFoldDB" id="A0A1Y2FH77"/>
<keyword evidence="1 5" id="KW-0853">WD repeat</keyword>
<comment type="function">
    <text evidence="3">May be involved in protein sorting and cell wall formation.</text>
</comment>
<dbReference type="InterPro" id="IPR023362">
    <property type="entry name" value="PH-BEACH_dom"/>
</dbReference>
<dbReference type="PROSITE" id="PS50197">
    <property type="entry name" value="BEACH"/>
    <property type="match status" value="1"/>
</dbReference>
<dbReference type="Pfam" id="PF02138">
    <property type="entry name" value="Beach"/>
    <property type="match status" value="1"/>
</dbReference>
<dbReference type="PANTHER" id="PTHR46108">
    <property type="entry name" value="BLUE CHEESE"/>
    <property type="match status" value="1"/>
</dbReference>
<feature type="repeat" description="WD" evidence="5">
    <location>
        <begin position="807"/>
        <end position="848"/>
    </location>
</feature>
<dbReference type="PROSITE" id="PS51783">
    <property type="entry name" value="PH_BEACH"/>
    <property type="match status" value="1"/>
</dbReference>
<feature type="domain" description="BEACH" evidence="7">
    <location>
        <begin position="389"/>
        <end position="681"/>
    </location>
</feature>
<name>A0A1Y2FH77_PROLT</name>
<dbReference type="SMART" id="SM01026">
    <property type="entry name" value="Beach"/>
    <property type="match status" value="1"/>
</dbReference>
<dbReference type="PROSITE" id="PS50082">
    <property type="entry name" value="WD_REPEATS_2"/>
    <property type="match status" value="1"/>
</dbReference>
<evidence type="ECO:0000256" key="2">
    <source>
        <dbReference type="ARBA" id="ARBA00022737"/>
    </source>
</evidence>
<organism evidence="9 10">
    <name type="scientific">Protomyces lactucae-debilis</name>
    <dbReference type="NCBI Taxonomy" id="2754530"/>
    <lineage>
        <taxon>Eukaryota</taxon>
        <taxon>Fungi</taxon>
        <taxon>Dikarya</taxon>
        <taxon>Ascomycota</taxon>
        <taxon>Taphrinomycotina</taxon>
        <taxon>Taphrinomycetes</taxon>
        <taxon>Taphrinales</taxon>
        <taxon>Protomycetaceae</taxon>
        <taxon>Protomyces</taxon>
    </lineage>
</organism>
<evidence type="ECO:0000256" key="6">
    <source>
        <dbReference type="SAM" id="MobiDB-lite"/>
    </source>
</evidence>
<dbReference type="CDD" id="cd01201">
    <property type="entry name" value="PH_BEACH"/>
    <property type="match status" value="1"/>
</dbReference>
<dbReference type="SMART" id="SM00320">
    <property type="entry name" value="WD40"/>
    <property type="match status" value="2"/>
</dbReference>
<dbReference type="GeneID" id="63784313"/>
<evidence type="ECO:0000259" key="7">
    <source>
        <dbReference type="PROSITE" id="PS50197"/>
    </source>
</evidence>
<dbReference type="InterPro" id="IPR036322">
    <property type="entry name" value="WD40_repeat_dom_sf"/>
</dbReference>
<dbReference type="Gene3D" id="1.10.1540.10">
    <property type="entry name" value="BEACH domain"/>
    <property type="match status" value="1"/>
</dbReference>
<sequence length="982" mass="110419">MQDSALDEAFSSSGSEGLVAKEDVRFLLQTDAESFVAHIRAQSVRLDSVFYGSLAKSWERFVAKENKATADSMLVRETSRQASARSLALASERRSEAVIDHQEKLRDWYRNLVASEVEKDKHAWQDNEDQLALTSKLWRNLQMDQTRIGGLFDDADGNLIWKLDLTENALRMRKKLRQTACEDTSIKAHQALNKVEHAPSGEIKPNPMSDAENQTIDTEDRNRRLSRSLQHEDVISDLMNITRVTGLQATDGLLVLGKANLYFVDNYFIGKAGKILTTQERGANSSNDMISQMLSDEGETARAKQQLHTTRAWPYKSVESISKRQFLLRDVALEFFFSDGQSVLIMTRTTLERDLIRSKLFARTVHLKEADALESSLKGNAGLSGKFMQLFTDVTPWDRAAAKWSRHEMTNFEYLMTINTLAGRSYNDLTQYPVFPWIIADYHSTELDLKAASTFRDLTKNMGSQNSKRRRAFEERYNAFAELDPKPFHFGTHYSSAMIVASYMIRLPPFIDSYLLLQGGRFDHADRLFYSVEKAWKSASEQSSTDVRELIPEFFYLPEMLTNLNKYAFGKKQTSDDHIDAVELPPWAKGSPELFIEKHRQALESDFVSKHLHHWIDLVFGYKQRGAEALENTNVFHNLSYKGSVDVDKIDDPLQRRAAIGIIHNFGQTPNQLFRMPHIARQRDFSHGLVSQLTSLGQMSVAALQIQGPVGSFMFDDGLMAFETHVAVHKLHRTILSKWSAGGTAISVVSPNGSLLGVFEQLHAQEIIASAALADTLILASADATMSAWTLKLNDDLSVSLACQAYLVGHQAPLSALAVSLPMRVIASGSVDGTVFIWDLNRYEPVRKFHCKSAVVAIAINHSTGDVAVASDGSVKLFTINGAELASFTVTERDVHFVYFQPGDVVAGAVRFLWVGRSQGLMDLLRVSVTSAEWEIELLKHYKHEHRDRSVADIKAVVYHDHQLITGDALGRVTRWVDRSTL</sequence>
<reference evidence="9 10" key="1">
    <citation type="submission" date="2016-07" db="EMBL/GenBank/DDBJ databases">
        <title>Pervasive Adenine N6-methylation of Active Genes in Fungi.</title>
        <authorList>
            <consortium name="DOE Joint Genome Institute"/>
            <person name="Mondo S.J."/>
            <person name="Dannebaum R.O."/>
            <person name="Kuo R.C."/>
            <person name="Labutti K."/>
            <person name="Haridas S."/>
            <person name="Kuo A."/>
            <person name="Salamov A."/>
            <person name="Ahrendt S.R."/>
            <person name="Lipzen A."/>
            <person name="Sullivan W."/>
            <person name="Andreopoulos W.B."/>
            <person name="Clum A."/>
            <person name="Lindquist E."/>
            <person name="Daum C."/>
            <person name="Ramamoorthy G.K."/>
            <person name="Gryganskyi A."/>
            <person name="Culley D."/>
            <person name="Magnuson J.K."/>
            <person name="James T.Y."/>
            <person name="O'Malley M.A."/>
            <person name="Stajich J.E."/>
            <person name="Spatafora J.W."/>
            <person name="Visel A."/>
            <person name="Grigoriev I.V."/>
        </authorList>
    </citation>
    <scope>NUCLEOTIDE SEQUENCE [LARGE SCALE GENOMIC DNA]</scope>
    <source>
        <strain evidence="9 10">12-1054</strain>
    </source>
</reference>
<feature type="region of interest" description="Disordered" evidence="6">
    <location>
        <begin position="198"/>
        <end position="225"/>
    </location>
</feature>
<keyword evidence="2" id="KW-0677">Repeat</keyword>
<dbReference type="SUPFAM" id="SSF50729">
    <property type="entry name" value="PH domain-like"/>
    <property type="match status" value="1"/>
</dbReference>
<dbReference type="Proteomes" id="UP000193685">
    <property type="component" value="Unassembled WGS sequence"/>
</dbReference>
<proteinExistence type="predicted"/>
<keyword evidence="10" id="KW-1185">Reference proteome</keyword>
<evidence type="ECO:0000256" key="5">
    <source>
        <dbReference type="PROSITE-ProRule" id="PRU00221"/>
    </source>
</evidence>
<dbReference type="InterPro" id="IPR019775">
    <property type="entry name" value="WD40_repeat_CS"/>
</dbReference>
<dbReference type="Pfam" id="PF00400">
    <property type="entry name" value="WD40"/>
    <property type="match status" value="1"/>
</dbReference>
<dbReference type="InterPro" id="IPR000409">
    <property type="entry name" value="BEACH_dom"/>
</dbReference>
<evidence type="ECO:0000256" key="4">
    <source>
        <dbReference type="ARBA" id="ARBA00073334"/>
    </source>
</evidence>